<gene>
    <name evidence="3" type="ORF">NP064_05000</name>
</gene>
<keyword evidence="2 3" id="KW-0560">Oxidoreductase</keyword>
<dbReference type="EC" id="1.1.1.47" evidence="3"/>
<dbReference type="InterPro" id="IPR002347">
    <property type="entry name" value="SDR_fam"/>
</dbReference>
<dbReference type="NCBIfam" id="NF005559">
    <property type="entry name" value="PRK07231.1"/>
    <property type="match status" value="1"/>
</dbReference>
<evidence type="ECO:0000313" key="4">
    <source>
        <dbReference type="Proteomes" id="UP001316189"/>
    </source>
</evidence>
<dbReference type="PANTHER" id="PTHR42760:SF133">
    <property type="entry name" value="3-OXOACYL-[ACYL-CARRIER-PROTEIN] REDUCTASE"/>
    <property type="match status" value="1"/>
</dbReference>
<dbReference type="EMBL" id="CP101988">
    <property type="protein sequence ID" value="UUI76257.1"/>
    <property type="molecule type" value="Genomic_DNA"/>
</dbReference>
<dbReference type="Proteomes" id="UP001316189">
    <property type="component" value="Chromosome"/>
</dbReference>
<dbReference type="Gene3D" id="3.40.50.720">
    <property type="entry name" value="NAD(P)-binding Rossmann-like Domain"/>
    <property type="match status" value="1"/>
</dbReference>
<comment type="similarity">
    <text evidence="1">Belongs to the short-chain dehydrogenases/reductases (SDR) family.</text>
</comment>
<sequence>MGRLDGKVAIVTGGSRGLGAAYARAMVREGARVVVADVLDDEGKLLADELGEAAIFHHLDVTAEAGWSAVVRAVEQMWGPADVLVNNAGIATAGSIESYSLASWNATLAVNVTGVFLGVKAVVPGMKGLGRGSIINVSSVEGLRGSAALHGYVASKFAVRGLTKSVAMEVGKHGIRVNSIHPGFITSAMTERLDPEHLPIPLGRPAAPEEVAGTVVFLASDESSYSTGAEFVVDGGLVAGVGHR</sequence>
<dbReference type="PANTHER" id="PTHR42760">
    <property type="entry name" value="SHORT-CHAIN DEHYDROGENASES/REDUCTASES FAMILY MEMBER"/>
    <property type="match status" value="1"/>
</dbReference>
<organism evidence="3 4">
    <name type="scientific">Cellulomonas chengniuliangii</name>
    <dbReference type="NCBI Taxonomy" id="2968084"/>
    <lineage>
        <taxon>Bacteria</taxon>
        <taxon>Bacillati</taxon>
        <taxon>Actinomycetota</taxon>
        <taxon>Actinomycetes</taxon>
        <taxon>Micrococcales</taxon>
        <taxon>Cellulomonadaceae</taxon>
        <taxon>Cellulomonas</taxon>
    </lineage>
</organism>
<dbReference type="PROSITE" id="PS00061">
    <property type="entry name" value="ADH_SHORT"/>
    <property type="match status" value="1"/>
</dbReference>
<dbReference type="GO" id="GO:0047936">
    <property type="term" value="F:glucose 1-dehydrogenase [NAD(P)+] activity"/>
    <property type="evidence" value="ECO:0007669"/>
    <property type="project" value="UniProtKB-EC"/>
</dbReference>
<protein>
    <submittedName>
        <fullName evidence="3">Glucose 1-dehydrogenase</fullName>
        <ecNumber evidence="3">1.1.1.47</ecNumber>
    </submittedName>
</protein>
<evidence type="ECO:0000256" key="2">
    <source>
        <dbReference type="ARBA" id="ARBA00023002"/>
    </source>
</evidence>
<dbReference type="PRINTS" id="PR00081">
    <property type="entry name" value="GDHRDH"/>
</dbReference>
<proteinExistence type="inferred from homology"/>
<accession>A0ABY5L0E8</accession>
<dbReference type="PRINTS" id="PR00080">
    <property type="entry name" value="SDRFAMILY"/>
</dbReference>
<dbReference type="Pfam" id="PF13561">
    <property type="entry name" value="adh_short_C2"/>
    <property type="match status" value="1"/>
</dbReference>
<dbReference type="SUPFAM" id="SSF51735">
    <property type="entry name" value="NAD(P)-binding Rossmann-fold domains"/>
    <property type="match status" value="1"/>
</dbReference>
<evidence type="ECO:0000313" key="3">
    <source>
        <dbReference type="EMBL" id="UUI76257.1"/>
    </source>
</evidence>
<dbReference type="InterPro" id="IPR020904">
    <property type="entry name" value="Sc_DH/Rdtase_CS"/>
</dbReference>
<evidence type="ECO:0000256" key="1">
    <source>
        <dbReference type="ARBA" id="ARBA00006484"/>
    </source>
</evidence>
<keyword evidence="4" id="KW-1185">Reference proteome</keyword>
<dbReference type="RefSeq" id="WP_227570502.1">
    <property type="nucleotide sequence ID" value="NZ_CP101988.1"/>
</dbReference>
<reference evidence="3 4" key="1">
    <citation type="submission" date="2022-07" db="EMBL/GenBank/DDBJ databases">
        <title>Novel species in genus cellulomonas.</title>
        <authorList>
            <person name="Ye L."/>
        </authorList>
    </citation>
    <scope>NUCLEOTIDE SEQUENCE [LARGE SCALE GENOMIC DNA]</scope>
    <source>
        <strain evidence="4">zg-Y338</strain>
    </source>
</reference>
<dbReference type="InterPro" id="IPR036291">
    <property type="entry name" value="NAD(P)-bd_dom_sf"/>
</dbReference>
<name>A0ABY5L0E8_9CELL</name>